<comment type="caution">
    <text evidence="5">The sequence shown here is derived from an EMBL/GenBank/DDBJ whole genome shotgun (WGS) entry which is preliminary data.</text>
</comment>
<evidence type="ECO:0000313" key="6">
    <source>
        <dbReference type="Proteomes" id="UP001549921"/>
    </source>
</evidence>
<evidence type="ECO:0000259" key="3">
    <source>
        <dbReference type="Pfam" id="PF13359"/>
    </source>
</evidence>
<dbReference type="EMBL" id="JBEDNZ010000023">
    <property type="protein sequence ID" value="KAL0811979.1"/>
    <property type="molecule type" value="Genomic_DNA"/>
</dbReference>
<feature type="domain" description="Transposase Helix-turn-helix" evidence="4">
    <location>
        <begin position="136"/>
        <end position="178"/>
    </location>
</feature>
<feature type="domain" description="DDE Tnp4" evidence="3">
    <location>
        <begin position="230"/>
        <end position="344"/>
    </location>
</feature>
<evidence type="ECO:0000313" key="5">
    <source>
        <dbReference type="EMBL" id="KAL0811979.1"/>
    </source>
</evidence>
<evidence type="ECO:0000259" key="4">
    <source>
        <dbReference type="Pfam" id="PF13613"/>
    </source>
</evidence>
<protein>
    <recommendedName>
        <fullName evidence="7">DDE Tnp4 domain-containing protein</fullName>
    </recommendedName>
</protein>
<dbReference type="Proteomes" id="UP001549921">
    <property type="component" value="Unassembled WGS sequence"/>
</dbReference>
<dbReference type="InterPro" id="IPR027805">
    <property type="entry name" value="Transposase_HTH_dom"/>
</dbReference>
<sequence>MKQEGVKVTLRLNEGVLPHKFHCQNGNMPPRIVRMGAIKRKRLALIEEALSDPDCVSMTSLSSVISKDYVPSCSSESSWIPDDDSETEKHFKSIMRSGMLTAVEKEPKMLLGIPEKSYHLLKLLSENVSLPTIDILITLKKIKLNESFSILALHFGYSQSTISRIFSRSVPLIADKLKDLIVWPTPPEIYKKLPISFRSRYSNVVSIIDCFEIQIEKPSNATYQSLSWSHGRATDVMIVQDCGYLECLPPNQAVMADRGFKDLSCSLEAKRCTLIRPPSVSKSSPSTRDGQVKLSKQIAALRIHIERVISRLREFHMLLPHACLDHNLIPVIDDVIIIACGLINMQGMVIKK</sequence>
<proteinExistence type="predicted"/>
<accession>A0ABD0SF94</accession>
<dbReference type="PANTHER" id="PTHR23080:SF144">
    <property type="entry name" value="SPINDLE AND KINETOCHORE ASSOCIATED COMPLEX SUBUNIT 3"/>
    <property type="match status" value="1"/>
</dbReference>
<evidence type="ECO:0008006" key="7">
    <source>
        <dbReference type="Google" id="ProtNLM"/>
    </source>
</evidence>
<keyword evidence="2" id="KW-0479">Metal-binding</keyword>
<evidence type="ECO:0000256" key="1">
    <source>
        <dbReference type="ARBA" id="ARBA00001968"/>
    </source>
</evidence>
<dbReference type="InterPro" id="IPR027806">
    <property type="entry name" value="HARBI1_dom"/>
</dbReference>
<dbReference type="Pfam" id="PF13359">
    <property type="entry name" value="DDE_Tnp_4"/>
    <property type="match status" value="1"/>
</dbReference>
<reference evidence="5 6" key="1">
    <citation type="submission" date="2024-06" db="EMBL/GenBank/DDBJ databases">
        <title>A chromosome-level genome assembly of beet webworm, Loxostege sticticalis.</title>
        <authorList>
            <person name="Zhang Y."/>
        </authorList>
    </citation>
    <scope>NUCLEOTIDE SEQUENCE [LARGE SCALE GENOMIC DNA]</scope>
    <source>
        <strain evidence="5">AQ028</strain>
        <tissue evidence="5">Male pupae</tissue>
    </source>
</reference>
<dbReference type="PANTHER" id="PTHR23080">
    <property type="entry name" value="THAP DOMAIN PROTEIN"/>
    <property type="match status" value="1"/>
</dbReference>
<dbReference type="GO" id="GO:0046872">
    <property type="term" value="F:metal ion binding"/>
    <property type="evidence" value="ECO:0007669"/>
    <property type="project" value="UniProtKB-KW"/>
</dbReference>
<organism evidence="5 6">
    <name type="scientific">Loxostege sticticalis</name>
    <name type="common">Beet webworm moth</name>
    <dbReference type="NCBI Taxonomy" id="481309"/>
    <lineage>
        <taxon>Eukaryota</taxon>
        <taxon>Metazoa</taxon>
        <taxon>Ecdysozoa</taxon>
        <taxon>Arthropoda</taxon>
        <taxon>Hexapoda</taxon>
        <taxon>Insecta</taxon>
        <taxon>Pterygota</taxon>
        <taxon>Neoptera</taxon>
        <taxon>Endopterygota</taxon>
        <taxon>Lepidoptera</taxon>
        <taxon>Glossata</taxon>
        <taxon>Ditrysia</taxon>
        <taxon>Pyraloidea</taxon>
        <taxon>Crambidae</taxon>
        <taxon>Pyraustinae</taxon>
        <taxon>Loxostege</taxon>
    </lineage>
</organism>
<name>A0ABD0SF94_LOXSC</name>
<comment type="cofactor">
    <cofactor evidence="1">
        <name>a divalent metal cation</name>
        <dbReference type="ChEBI" id="CHEBI:60240"/>
    </cofactor>
</comment>
<gene>
    <name evidence="5" type="ORF">ABMA28_009377</name>
</gene>
<dbReference type="AlphaFoldDB" id="A0ABD0SF94"/>
<evidence type="ECO:0000256" key="2">
    <source>
        <dbReference type="ARBA" id="ARBA00022723"/>
    </source>
</evidence>
<dbReference type="Pfam" id="PF13613">
    <property type="entry name" value="HTH_Tnp_4"/>
    <property type="match status" value="1"/>
</dbReference>